<feature type="domain" description="POTRA" evidence="12">
    <location>
        <begin position="60"/>
        <end position="129"/>
    </location>
</feature>
<evidence type="ECO:0000256" key="10">
    <source>
        <dbReference type="SAM" id="Coils"/>
    </source>
</evidence>
<evidence type="ECO:0000256" key="5">
    <source>
        <dbReference type="ARBA" id="ARBA00022692"/>
    </source>
</evidence>
<comment type="subunit">
    <text evidence="9">Part of a complex composed of FtsB, FtsL and FtsQ.</text>
</comment>
<keyword evidence="5 9" id="KW-0812">Transmembrane</keyword>
<comment type="subcellular location">
    <subcellularLocation>
        <location evidence="9">Cell inner membrane</location>
        <topology evidence="9">Single-pass type II membrane protein</topology>
    </subcellularLocation>
    <subcellularLocation>
        <location evidence="1">Membrane</location>
    </subcellularLocation>
    <text evidence="9">Localizes to the division septum.</text>
</comment>
<evidence type="ECO:0000256" key="7">
    <source>
        <dbReference type="ARBA" id="ARBA00023136"/>
    </source>
</evidence>
<evidence type="ECO:0000256" key="6">
    <source>
        <dbReference type="ARBA" id="ARBA00022989"/>
    </source>
</evidence>
<dbReference type="GO" id="GO:0090529">
    <property type="term" value="P:cell septum assembly"/>
    <property type="evidence" value="ECO:0007669"/>
    <property type="project" value="InterPro"/>
</dbReference>
<dbReference type="InterPro" id="IPR034746">
    <property type="entry name" value="POTRA"/>
</dbReference>
<feature type="coiled-coil region" evidence="10">
    <location>
        <begin position="169"/>
        <end position="196"/>
    </location>
</feature>
<evidence type="ECO:0000256" key="3">
    <source>
        <dbReference type="ARBA" id="ARBA00022519"/>
    </source>
</evidence>
<accession>A0A939DC11</accession>
<keyword evidence="4 9" id="KW-0132">Cell division</keyword>
<evidence type="ECO:0000256" key="9">
    <source>
        <dbReference type="HAMAP-Rule" id="MF_00911"/>
    </source>
</evidence>
<dbReference type="Gene3D" id="3.10.20.310">
    <property type="entry name" value="membrane protein fhac"/>
    <property type="match status" value="1"/>
</dbReference>
<evidence type="ECO:0000259" key="12">
    <source>
        <dbReference type="PROSITE" id="PS51779"/>
    </source>
</evidence>
<comment type="caution">
    <text evidence="13">The sequence shown here is derived from an EMBL/GenBank/DDBJ whole genome shotgun (WGS) entry which is preliminary data.</text>
</comment>
<name>A0A939DC11_9GAMM</name>
<keyword evidence="10" id="KW-0175">Coiled coil</keyword>
<keyword evidence="7 9" id="KW-0472">Membrane</keyword>
<keyword evidence="8 9" id="KW-0131">Cell cycle</keyword>
<dbReference type="AlphaFoldDB" id="A0A939DC11"/>
<protein>
    <recommendedName>
        <fullName evidence="9">Cell division protein FtsQ</fullName>
    </recommendedName>
</protein>
<evidence type="ECO:0000313" key="13">
    <source>
        <dbReference type="EMBL" id="MBN7795381.1"/>
    </source>
</evidence>
<keyword evidence="6 9" id="KW-1133">Transmembrane helix</keyword>
<dbReference type="EMBL" id="JAFKCZ010000001">
    <property type="protein sequence ID" value="MBN7795381.1"/>
    <property type="molecule type" value="Genomic_DNA"/>
</dbReference>
<evidence type="ECO:0000313" key="14">
    <source>
        <dbReference type="Proteomes" id="UP000664303"/>
    </source>
</evidence>
<evidence type="ECO:0000256" key="4">
    <source>
        <dbReference type="ARBA" id="ARBA00022618"/>
    </source>
</evidence>
<dbReference type="Proteomes" id="UP000664303">
    <property type="component" value="Unassembled WGS sequence"/>
</dbReference>
<keyword evidence="3 9" id="KW-0997">Cell inner membrane</keyword>
<dbReference type="PANTHER" id="PTHR35851">
    <property type="entry name" value="CELL DIVISION PROTEIN FTSQ"/>
    <property type="match status" value="1"/>
</dbReference>
<dbReference type="PANTHER" id="PTHR35851:SF1">
    <property type="entry name" value="CELL DIVISION PROTEIN FTSQ"/>
    <property type="match status" value="1"/>
</dbReference>
<feature type="transmembrane region" description="Helical" evidence="9">
    <location>
        <begin position="33"/>
        <end position="55"/>
    </location>
</feature>
<dbReference type="GO" id="GO:0032153">
    <property type="term" value="C:cell division site"/>
    <property type="evidence" value="ECO:0007669"/>
    <property type="project" value="UniProtKB-UniRule"/>
</dbReference>
<proteinExistence type="inferred from homology"/>
<comment type="similarity">
    <text evidence="9">Belongs to the FtsQ/DivIB family. FtsQ subfamily.</text>
</comment>
<dbReference type="RefSeq" id="WP_206558805.1">
    <property type="nucleotide sequence ID" value="NZ_JAFKCZ010000001.1"/>
</dbReference>
<dbReference type="Pfam" id="PF03799">
    <property type="entry name" value="FtsQ_DivIB_C"/>
    <property type="match status" value="1"/>
</dbReference>
<evidence type="ECO:0000256" key="1">
    <source>
        <dbReference type="ARBA" id="ARBA00004370"/>
    </source>
</evidence>
<comment type="function">
    <text evidence="9">Essential cell division protein. May link together the upstream cell division proteins, which are predominantly cytoplasmic, with the downstream cell division proteins, which are predominantly periplasmic. May control correct divisome assembly.</text>
</comment>
<dbReference type="PROSITE" id="PS51779">
    <property type="entry name" value="POTRA"/>
    <property type="match status" value="1"/>
</dbReference>
<reference evidence="13" key="1">
    <citation type="submission" date="2021-02" db="EMBL/GenBank/DDBJ databases">
        <title>PHA producing bacteria isolated from coastal sediment in Guangdong, Shenzhen.</title>
        <authorList>
            <person name="Zheng W."/>
            <person name="Yu S."/>
            <person name="Huang Y."/>
        </authorList>
    </citation>
    <scope>NUCLEOTIDE SEQUENCE</scope>
    <source>
        <strain evidence="13">TN14-10</strain>
    </source>
</reference>
<keyword evidence="2 9" id="KW-1003">Cell membrane</keyword>
<feature type="region of interest" description="Disordered" evidence="11">
    <location>
        <begin position="1"/>
        <end position="23"/>
    </location>
</feature>
<dbReference type="HAMAP" id="MF_00911">
    <property type="entry name" value="FtsQ_subfam"/>
    <property type="match status" value="1"/>
</dbReference>
<dbReference type="InterPro" id="IPR026579">
    <property type="entry name" value="FtsQ"/>
</dbReference>
<dbReference type="InterPro" id="IPR005548">
    <property type="entry name" value="Cell_div_FtsQ/DivIB_C"/>
</dbReference>
<dbReference type="InterPro" id="IPR045335">
    <property type="entry name" value="FtsQ_C_sf"/>
</dbReference>
<evidence type="ECO:0000256" key="11">
    <source>
        <dbReference type="SAM" id="MobiDB-lite"/>
    </source>
</evidence>
<dbReference type="Pfam" id="PF08478">
    <property type="entry name" value="POTRA_1"/>
    <property type="match status" value="1"/>
</dbReference>
<dbReference type="GO" id="GO:0043093">
    <property type="term" value="P:FtsZ-dependent cytokinesis"/>
    <property type="evidence" value="ECO:0007669"/>
    <property type="project" value="UniProtKB-UniRule"/>
</dbReference>
<gene>
    <name evidence="9" type="primary">ftsQ</name>
    <name evidence="13" type="ORF">JYP50_02190</name>
</gene>
<organism evidence="13 14">
    <name type="scientific">Parahaliea mediterranea</name>
    <dbReference type="NCBI Taxonomy" id="651086"/>
    <lineage>
        <taxon>Bacteria</taxon>
        <taxon>Pseudomonadati</taxon>
        <taxon>Pseudomonadota</taxon>
        <taxon>Gammaproteobacteria</taxon>
        <taxon>Cellvibrionales</taxon>
        <taxon>Halieaceae</taxon>
        <taxon>Parahaliea</taxon>
    </lineage>
</organism>
<dbReference type="Gene3D" id="3.40.50.11690">
    <property type="entry name" value="Cell division protein FtsQ/DivIB"/>
    <property type="match status" value="1"/>
</dbReference>
<keyword evidence="14" id="KW-1185">Reference proteome</keyword>
<dbReference type="InterPro" id="IPR013685">
    <property type="entry name" value="POTRA_FtsQ_type"/>
</dbReference>
<sequence>MSVRESQGGRRGGRGATRKQAPQRERREWSFNWLNRLLILIGSGAVLAAALQGFITLQAIPVERIVVSGDLKHTRTEVLQEMVQPALVGGFLSADLEQIRAELEALPWIYRVSVRRRWPNSLEITVVEQLPIARWGQGGFLNHEGAVFQSDNAEAWRDLPRLVGPPGSERELMARYQRLEELLADVALEVQMLEVDERGQLEAELTGDMELVLGGEAFLERVQRFIAVYRSDLAERAGDVARVDLRYQSGLAVAFHEPAQVVGLTSE</sequence>
<evidence type="ECO:0000256" key="8">
    <source>
        <dbReference type="ARBA" id="ARBA00023306"/>
    </source>
</evidence>
<dbReference type="GO" id="GO:0005886">
    <property type="term" value="C:plasma membrane"/>
    <property type="evidence" value="ECO:0007669"/>
    <property type="project" value="UniProtKB-SubCell"/>
</dbReference>
<evidence type="ECO:0000256" key="2">
    <source>
        <dbReference type="ARBA" id="ARBA00022475"/>
    </source>
</evidence>